<dbReference type="GO" id="GO:0102265">
    <property type="term" value="F:tRNA-dihydrouridine47 synthase activity"/>
    <property type="evidence" value="ECO:0007669"/>
    <property type="project" value="UniProtKB-EC"/>
</dbReference>
<evidence type="ECO:0000256" key="1">
    <source>
        <dbReference type="ARBA" id="ARBA00005451"/>
    </source>
</evidence>
<dbReference type="InParanoid" id="K1Q8V1"/>
<sequence length="144" mass="16882">MYELHGRSREQRYTRLADWDYINQCAEAGKPMPVFGNGDILSYEDLDRHLKNTQVTGCMVARGALIKPWIFTELKEKRHWDISSSERFDMMKRFVNNGLEHWGSDTQGVETTRRFLLEWQSFLYRTVGAAAPENQRASSILYRS</sequence>
<organism evidence="8">
    <name type="scientific">Magallana gigas</name>
    <name type="common">Pacific oyster</name>
    <name type="synonym">Crassostrea gigas</name>
    <dbReference type="NCBI Taxonomy" id="29159"/>
    <lineage>
        <taxon>Eukaryota</taxon>
        <taxon>Metazoa</taxon>
        <taxon>Spiralia</taxon>
        <taxon>Lophotrochozoa</taxon>
        <taxon>Mollusca</taxon>
        <taxon>Bivalvia</taxon>
        <taxon>Autobranchia</taxon>
        <taxon>Pteriomorphia</taxon>
        <taxon>Ostreida</taxon>
        <taxon>Ostreoidea</taxon>
        <taxon>Ostreidae</taxon>
        <taxon>Magallana</taxon>
    </lineage>
</organism>
<dbReference type="Gene3D" id="3.20.20.70">
    <property type="entry name" value="Aldolase class I"/>
    <property type="match status" value="1"/>
</dbReference>
<evidence type="ECO:0000259" key="7">
    <source>
        <dbReference type="Pfam" id="PF01207"/>
    </source>
</evidence>
<evidence type="ECO:0000256" key="3">
    <source>
        <dbReference type="ARBA" id="ARBA00048266"/>
    </source>
</evidence>
<comment type="similarity">
    <text evidence="1">Belongs to the Dus family. Dus3 subfamily.</text>
</comment>
<dbReference type="InterPro" id="IPR035587">
    <property type="entry name" value="DUS-like_FMN-bd"/>
</dbReference>
<dbReference type="AlphaFoldDB" id="K1Q8V1"/>
<dbReference type="GO" id="GO:0003723">
    <property type="term" value="F:RNA binding"/>
    <property type="evidence" value="ECO:0007669"/>
    <property type="project" value="TreeGrafter"/>
</dbReference>
<comment type="catalytic activity">
    <reaction evidence="5">
        <text>a 5,6-dihydrouridine in mRNA + NADP(+) = a uridine in mRNA + NADPH + H(+)</text>
        <dbReference type="Rhea" id="RHEA:69855"/>
        <dbReference type="Rhea" id="RHEA-COMP:14658"/>
        <dbReference type="Rhea" id="RHEA-COMP:17789"/>
        <dbReference type="ChEBI" id="CHEBI:15378"/>
        <dbReference type="ChEBI" id="CHEBI:57783"/>
        <dbReference type="ChEBI" id="CHEBI:58349"/>
        <dbReference type="ChEBI" id="CHEBI:65315"/>
        <dbReference type="ChEBI" id="CHEBI:74443"/>
    </reaction>
    <physiologicalReaction direction="right-to-left" evidence="5">
        <dbReference type="Rhea" id="RHEA:69857"/>
    </physiologicalReaction>
</comment>
<dbReference type="EC" id="1.3.1.89" evidence="2"/>
<proteinExistence type="inferred from homology"/>
<comment type="catalytic activity">
    <reaction evidence="3">
        <text>5,6-dihydrouridine(47) in tRNA + NAD(+) = uridine(47) in tRNA + NADH + H(+)</text>
        <dbReference type="Rhea" id="RHEA:53364"/>
        <dbReference type="Rhea" id="RHEA-COMP:13539"/>
        <dbReference type="Rhea" id="RHEA-COMP:13540"/>
        <dbReference type="ChEBI" id="CHEBI:15378"/>
        <dbReference type="ChEBI" id="CHEBI:57540"/>
        <dbReference type="ChEBI" id="CHEBI:57945"/>
        <dbReference type="ChEBI" id="CHEBI:65315"/>
        <dbReference type="ChEBI" id="CHEBI:74443"/>
        <dbReference type="EC" id="1.3.1.89"/>
    </reaction>
    <physiologicalReaction direction="right-to-left" evidence="3">
        <dbReference type="Rhea" id="RHEA:53366"/>
    </physiologicalReaction>
</comment>
<dbReference type="InterPro" id="IPR013785">
    <property type="entry name" value="Aldolase_TIM"/>
</dbReference>
<feature type="domain" description="DUS-like FMN-binding" evidence="7">
    <location>
        <begin position="4"/>
        <end position="107"/>
    </location>
</feature>
<gene>
    <name evidence="8" type="ORF">CGI_10000191</name>
</gene>
<protein>
    <recommendedName>
        <fullName evidence="2">tRNA-dihydrouridine(47) synthase [NAD(P)(+)]</fullName>
        <ecNumber evidence="2">1.3.1.89</ecNumber>
    </recommendedName>
</protein>
<dbReference type="PANTHER" id="PTHR45846">
    <property type="entry name" value="TRNA-DIHYDROURIDINE(47) SYNTHASE [NAD(P)(+)]-LIKE"/>
    <property type="match status" value="1"/>
</dbReference>
<evidence type="ECO:0000256" key="6">
    <source>
        <dbReference type="ARBA" id="ARBA00049513"/>
    </source>
</evidence>
<comment type="catalytic activity">
    <reaction evidence="4">
        <text>a 5,6-dihydrouridine in mRNA + NAD(+) = a uridine in mRNA + NADH + H(+)</text>
        <dbReference type="Rhea" id="RHEA:69851"/>
        <dbReference type="Rhea" id="RHEA-COMP:14658"/>
        <dbReference type="Rhea" id="RHEA-COMP:17789"/>
        <dbReference type="ChEBI" id="CHEBI:15378"/>
        <dbReference type="ChEBI" id="CHEBI:57540"/>
        <dbReference type="ChEBI" id="CHEBI:57945"/>
        <dbReference type="ChEBI" id="CHEBI:65315"/>
        <dbReference type="ChEBI" id="CHEBI:74443"/>
    </reaction>
    <physiologicalReaction direction="right-to-left" evidence="4">
        <dbReference type="Rhea" id="RHEA:69853"/>
    </physiologicalReaction>
</comment>
<evidence type="ECO:0000313" key="8">
    <source>
        <dbReference type="EMBL" id="EKC17796.1"/>
    </source>
</evidence>
<accession>K1Q8V1</accession>
<dbReference type="HOGENOM" id="CLU_1798302_0_0_1"/>
<reference evidence="8" key="1">
    <citation type="journal article" date="2012" name="Nature">
        <title>The oyster genome reveals stress adaptation and complexity of shell formation.</title>
        <authorList>
            <person name="Zhang G."/>
            <person name="Fang X."/>
            <person name="Guo X."/>
            <person name="Li L."/>
            <person name="Luo R."/>
            <person name="Xu F."/>
            <person name="Yang P."/>
            <person name="Zhang L."/>
            <person name="Wang X."/>
            <person name="Qi H."/>
            <person name="Xiong Z."/>
            <person name="Que H."/>
            <person name="Xie Y."/>
            <person name="Holland P.W."/>
            <person name="Paps J."/>
            <person name="Zhu Y."/>
            <person name="Wu F."/>
            <person name="Chen Y."/>
            <person name="Wang J."/>
            <person name="Peng C."/>
            <person name="Meng J."/>
            <person name="Yang L."/>
            <person name="Liu J."/>
            <person name="Wen B."/>
            <person name="Zhang N."/>
            <person name="Huang Z."/>
            <person name="Zhu Q."/>
            <person name="Feng Y."/>
            <person name="Mount A."/>
            <person name="Hedgecock D."/>
            <person name="Xu Z."/>
            <person name="Liu Y."/>
            <person name="Domazet-Loso T."/>
            <person name="Du Y."/>
            <person name="Sun X."/>
            <person name="Zhang S."/>
            <person name="Liu B."/>
            <person name="Cheng P."/>
            <person name="Jiang X."/>
            <person name="Li J."/>
            <person name="Fan D."/>
            <person name="Wang W."/>
            <person name="Fu W."/>
            <person name="Wang T."/>
            <person name="Wang B."/>
            <person name="Zhang J."/>
            <person name="Peng Z."/>
            <person name="Li Y."/>
            <person name="Li N."/>
            <person name="Wang J."/>
            <person name="Chen M."/>
            <person name="He Y."/>
            <person name="Tan F."/>
            <person name="Song X."/>
            <person name="Zheng Q."/>
            <person name="Huang R."/>
            <person name="Yang H."/>
            <person name="Du X."/>
            <person name="Chen L."/>
            <person name="Yang M."/>
            <person name="Gaffney P.M."/>
            <person name="Wang S."/>
            <person name="Luo L."/>
            <person name="She Z."/>
            <person name="Ming Y."/>
            <person name="Huang W."/>
            <person name="Zhang S."/>
            <person name="Huang B."/>
            <person name="Zhang Y."/>
            <person name="Qu T."/>
            <person name="Ni P."/>
            <person name="Miao G."/>
            <person name="Wang J."/>
            <person name="Wang Q."/>
            <person name="Steinberg C.E."/>
            <person name="Wang H."/>
            <person name="Li N."/>
            <person name="Qian L."/>
            <person name="Zhang G."/>
            <person name="Li Y."/>
            <person name="Yang H."/>
            <person name="Liu X."/>
            <person name="Wang J."/>
            <person name="Yin Y."/>
            <person name="Wang J."/>
        </authorList>
    </citation>
    <scope>NUCLEOTIDE SEQUENCE [LARGE SCALE GENOMIC DNA]</scope>
    <source>
        <strain evidence="8">05x7-T-G4-1.051#20</strain>
    </source>
</reference>
<name>K1Q8V1_MAGGI</name>
<evidence type="ECO:0000256" key="5">
    <source>
        <dbReference type="ARBA" id="ARBA00049447"/>
    </source>
</evidence>
<comment type="catalytic activity">
    <reaction evidence="6">
        <text>5,6-dihydrouridine(47) in tRNA + NADP(+) = uridine(47) in tRNA + NADPH + H(+)</text>
        <dbReference type="Rhea" id="RHEA:53360"/>
        <dbReference type="Rhea" id="RHEA-COMP:13539"/>
        <dbReference type="Rhea" id="RHEA-COMP:13540"/>
        <dbReference type="ChEBI" id="CHEBI:15378"/>
        <dbReference type="ChEBI" id="CHEBI:57783"/>
        <dbReference type="ChEBI" id="CHEBI:58349"/>
        <dbReference type="ChEBI" id="CHEBI:65315"/>
        <dbReference type="ChEBI" id="CHEBI:74443"/>
        <dbReference type="EC" id="1.3.1.89"/>
    </reaction>
    <physiologicalReaction direction="right-to-left" evidence="6">
        <dbReference type="Rhea" id="RHEA:53362"/>
    </physiologicalReaction>
</comment>
<dbReference type="Pfam" id="PF01207">
    <property type="entry name" value="Dus"/>
    <property type="match status" value="1"/>
</dbReference>
<dbReference type="CDD" id="cd02801">
    <property type="entry name" value="DUS_like_FMN"/>
    <property type="match status" value="1"/>
</dbReference>
<evidence type="ECO:0000256" key="4">
    <source>
        <dbReference type="ARBA" id="ARBA00048342"/>
    </source>
</evidence>
<evidence type="ECO:0000256" key="2">
    <source>
        <dbReference type="ARBA" id="ARBA00012376"/>
    </source>
</evidence>
<dbReference type="PANTHER" id="PTHR45846:SF1">
    <property type="entry name" value="TRNA-DIHYDROURIDINE(47) SYNTHASE [NAD(P)(+)]-LIKE"/>
    <property type="match status" value="1"/>
</dbReference>
<dbReference type="SUPFAM" id="SSF51395">
    <property type="entry name" value="FMN-linked oxidoreductases"/>
    <property type="match status" value="1"/>
</dbReference>
<dbReference type="EMBL" id="JH821716">
    <property type="protein sequence ID" value="EKC17796.1"/>
    <property type="molecule type" value="Genomic_DNA"/>
</dbReference>